<gene>
    <name evidence="2" type="ORF">OSB1V03_LOCUS9926</name>
</gene>
<accession>A0A7R9KUG1</accession>
<dbReference type="InterPro" id="IPR037380">
    <property type="entry name" value="DALRD3"/>
</dbReference>
<dbReference type="GO" id="GO:0004814">
    <property type="term" value="F:arginine-tRNA ligase activity"/>
    <property type="evidence" value="ECO:0007669"/>
    <property type="project" value="InterPro"/>
</dbReference>
<dbReference type="GO" id="GO:0106217">
    <property type="term" value="P:tRNA C3-cytosine methylation"/>
    <property type="evidence" value="ECO:0007669"/>
    <property type="project" value="TreeGrafter"/>
</dbReference>
<dbReference type="GO" id="GO:0006420">
    <property type="term" value="P:arginyl-tRNA aminoacylation"/>
    <property type="evidence" value="ECO:0007669"/>
    <property type="project" value="InterPro"/>
</dbReference>
<name>A0A7R9KUG1_9ACAR</name>
<dbReference type="InterPro" id="IPR008909">
    <property type="entry name" value="DALR_anticod-bd"/>
</dbReference>
<organism evidence="2">
    <name type="scientific">Medioppia subpectinata</name>
    <dbReference type="NCBI Taxonomy" id="1979941"/>
    <lineage>
        <taxon>Eukaryota</taxon>
        <taxon>Metazoa</taxon>
        <taxon>Ecdysozoa</taxon>
        <taxon>Arthropoda</taxon>
        <taxon>Chelicerata</taxon>
        <taxon>Arachnida</taxon>
        <taxon>Acari</taxon>
        <taxon>Acariformes</taxon>
        <taxon>Sarcoptiformes</taxon>
        <taxon>Oribatida</taxon>
        <taxon>Brachypylina</taxon>
        <taxon>Oppioidea</taxon>
        <taxon>Oppiidae</taxon>
        <taxon>Medioppia</taxon>
    </lineage>
</organism>
<dbReference type="OrthoDB" id="9990834at2759"/>
<evidence type="ECO:0000313" key="3">
    <source>
        <dbReference type="Proteomes" id="UP000759131"/>
    </source>
</evidence>
<dbReference type="AlphaFoldDB" id="A0A7R9KUG1"/>
<dbReference type="GO" id="GO:0005524">
    <property type="term" value="F:ATP binding"/>
    <property type="evidence" value="ECO:0007669"/>
    <property type="project" value="InterPro"/>
</dbReference>
<reference evidence="2" key="1">
    <citation type="submission" date="2020-11" db="EMBL/GenBank/DDBJ databases">
        <authorList>
            <person name="Tran Van P."/>
        </authorList>
    </citation>
    <scope>NUCLEOTIDE SEQUENCE</scope>
</reference>
<evidence type="ECO:0000259" key="1">
    <source>
        <dbReference type="SMART" id="SM00836"/>
    </source>
</evidence>
<proteinExistence type="predicted"/>
<protein>
    <recommendedName>
        <fullName evidence="1">DALR anticodon binding domain-containing protein</fullName>
    </recommendedName>
</protein>
<dbReference type="EMBL" id="CAJPIZ010006938">
    <property type="protein sequence ID" value="CAG2109940.1"/>
    <property type="molecule type" value="Genomic_DNA"/>
</dbReference>
<dbReference type="PANTHER" id="PTHR16043">
    <property type="entry name" value="DALRD3 PROTEIN"/>
    <property type="match status" value="1"/>
</dbReference>
<dbReference type="PANTHER" id="PTHR16043:SF1">
    <property type="entry name" value="DALR ANTICODON-BINDING DOMAIN-CONTAINING PROTEIN 3"/>
    <property type="match status" value="1"/>
</dbReference>
<dbReference type="InterPro" id="IPR009080">
    <property type="entry name" value="tRNAsynth_Ia_anticodon-bd"/>
</dbReference>
<keyword evidence="3" id="KW-1185">Reference proteome</keyword>
<dbReference type="SMART" id="SM00836">
    <property type="entry name" value="DALR_1"/>
    <property type="match status" value="1"/>
</dbReference>
<feature type="domain" description="DALR anticodon binding" evidence="1">
    <location>
        <begin position="120"/>
        <end position="215"/>
    </location>
</feature>
<dbReference type="GO" id="GO:0000049">
    <property type="term" value="F:tRNA binding"/>
    <property type="evidence" value="ECO:0007669"/>
    <property type="project" value="TreeGrafter"/>
</dbReference>
<dbReference type="SUPFAM" id="SSF47323">
    <property type="entry name" value="Anticodon-binding domain of a subclass of class I aminoacyl-tRNA synthetases"/>
    <property type="match status" value="1"/>
</dbReference>
<evidence type="ECO:0000313" key="2">
    <source>
        <dbReference type="EMBL" id="CAD7629510.1"/>
    </source>
</evidence>
<dbReference type="EMBL" id="OC861513">
    <property type="protein sequence ID" value="CAD7629510.1"/>
    <property type="molecule type" value="Genomic_DNA"/>
</dbReference>
<dbReference type="Proteomes" id="UP000759131">
    <property type="component" value="Unassembled WGS sequence"/>
</dbReference>
<dbReference type="Gene3D" id="1.10.730.10">
    <property type="entry name" value="Isoleucyl-tRNA Synthetase, Domain 1"/>
    <property type="match status" value="1"/>
</dbReference>
<sequence length="215" mass="24776">MWNLYELLRVETNCQTIVAIVSESLSYRLRQSFRLMCLLYKLNLDLKLISVSNVICEQSYDQYVRSLSERLMDQNVDSSDISADNFETLIDTSIALSLLTTRPSIVIARVEPYLNEATFIQYNCGRLKAIIDRYDREYVANGVDAARDLSLLTHDLEWTLVLHNLSKYRSIIAASDDINATFSQLVLFLKEFVRDVSVYYKKVKILTEPSAHLRG</sequence>